<proteinExistence type="predicted"/>
<keyword evidence="2" id="KW-1185">Reference proteome</keyword>
<sequence>MDFSKGEEILVTLSGNHKPIQATFLGWKPSLDGKDYVYLVVDWNGQERKIHDVFIGEINGNTFTA</sequence>
<accession>A0A1S2LG59</accession>
<evidence type="ECO:0000313" key="1">
    <source>
        <dbReference type="EMBL" id="OIJ11502.1"/>
    </source>
</evidence>
<dbReference type="EMBL" id="MLQQ01000027">
    <property type="protein sequence ID" value="OIJ11502.1"/>
    <property type="molecule type" value="Genomic_DNA"/>
</dbReference>
<reference evidence="1 2" key="1">
    <citation type="submission" date="2016-10" db="EMBL/GenBank/DDBJ databases">
        <title>Draft genome sequences of four alkaliphilic bacteria belonging to the Anaerobacillus genus.</title>
        <authorList>
            <person name="Bassil N.M."/>
            <person name="Lloyd J.R."/>
        </authorList>
    </citation>
    <scope>NUCLEOTIDE SEQUENCE [LARGE SCALE GENOMIC DNA]</scope>
    <source>
        <strain evidence="1 2">DSM 15340</strain>
    </source>
</reference>
<gene>
    <name evidence="1" type="ORF">BKP35_12220</name>
</gene>
<protein>
    <submittedName>
        <fullName evidence="1">Uncharacterized protein</fullName>
    </submittedName>
</protein>
<dbReference type="Proteomes" id="UP000180098">
    <property type="component" value="Unassembled WGS sequence"/>
</dbReference>
<dbReference type="OrthoDB" id="2897186at2"/>
<dbReference type="RefSeq" id="WP_071313642.1">
    <property type="nucleotide sequence ID" value="NZ_MLQQ01000027.1"/>
</dbReference>
<evidence type="ECO:0000313" key="2">
    <source>
        <dbReference type="Proteomes" id="UP000180098"/>
    </source>
</evidence>
<dbReference type="AlphaFoldDB" id="A0A1S2LG59"/>
<organism evidence="1 2">
    <name type="scientific">Anaerobacillus arseniciselenatis</name>
    <dbReference type="NCBI Taxonomy" id="85682"/>
    <lineage>
        <taxon>Bacteria</taxon>
        <taxon>Bacillati</taxon>
        <taxon>Bacillota</taxon>
        <taxon>Bacilli</taxon>
        <taxon>Bacillales</taxon>
        <taxon>Bacillaceae</taxon>
        <taxon>Anaerobacillus</taxon>
    </lineage>
</organism>
<name>A0A1S2LG59_9BACI</name>
<comment type="caution">
    <text evidence="1">The sequence shown here is derived from an EMBL/GenBank/DDBJ whole genome shotgun (WGS) entry which is preliminary data.</text>
</comment>